<evidence type="ECO:0000256" key="4">
    <source>
        <dbReference type="ARBA" id="ARBA00023014"/>
    </source>
</evidence>
<dbReference type="STRING" id="517418.Ctha_0157"/>
<dbReference type="SMART" id="SM00704">
    <property type="entry name" value="ZnF_CDGSH"/>
    <property type="match status" value="1"/>
</dbReference>
<name>B3QSY5_CHLT3</name>
<gene>
    <name evidence="6" type="ordered locus">Ctha_0157</name>
</gene>
<proteinExistence type="predicted"/>
<evidence type="ECO:0000313" key="6">
    <source>
        <dbReference type="EMBL" id="ACF12628.1"/>
    </source>
</evidence>
<dbReference type="eggNOG" id="COG3369">
    <property type="taxonomic scope" value="Bacteria"/>
</dbReference>
<reference evidence="6 7" key="1">
    <citation type="submission" date="2008-06" db="EMBL/GenBank/DDBJ databases">
        <title>Complete sequence of Chloroherpeton thalassium ATCC 35110.</title>
        <authorList>
            <consortium name="US DOE Joint Genome Institute"/>
            <person name="Lucas S."/>
            <person name="Copeland A."/>
            <person name="Lapidus A."/>
            <person name="Glavina del Rio T."/>
            <person name="Dalin E."/>
            <person name="Tice H."/>
            <person name="Bruce D."/>
            <person name="Goodwin L."/>
            <person name="Pitluck S."/>
            <person name="Schmutz J."/>
            <person name="Larimer F."/>
            <person name="Land M."/>
            <person name="Hauser L."/>
            <person name="Kyrpides N."/>
            <person name="Mikhailova N."/>
            <person name="Liu Z."/>
            <person name="Li T."/>
            <person name="Zhao F."/>
            <person name="Overmann J."/>
            <person name="Bryant D.A."/>
            <person name="Richardson P."/>
        </authorList>
    </citation>
    <scope>NUCLEOTIDE SEQUENCE [LARGE SCALE GENOMIC DNA]</scope>
    <source>
        <strain evidence="7">ATCC 35110 / GB-78</strain>
    </source>
</reference>
<evidence type="ECO:0000256" key="3">
    <source>
        <dbReference type="ARBA" id="ARBA00023004"/>
    </source>
</evidence>
<dbReference type="InterPro" id="IPR018967">
    <property type="entry name" value="FeS-contain_CDGSH-typ"/>
</dbReference>
<dbReference type="Proteomes" id="UP000001208">
    <property type="component" value="Chromosome"/>
</dbReference>
<accession>B3QSY5</accession>
<keyword evidence="3" id="KW-0408">Iron</keyword>
<keyword evidence="2" id="KW-0479">Metal-binding</keyword>
<dbReference type="KEGG" id="cts:Ctha_0157"/>
<dbReference type="HOGENOM" id="CLU_173940_2_0_10"/>
<keyword evidence="4" id="KW-0411">Iron-sulfur</keyword>
<evidence type="ECO:0000259" key="5">
    <source>
        <dbReference type="SMART" id="SM00704"/>
    </source>
</evidence>
<feature type="domain" description="Iron-binding zinc finger CDGSH type" evidence="5">
    <location>
        <begin position="10"/>
        <end position="60"/>
    </location>
</feature>
<sequence>MSAKITVFSNGPIKVEGDAQILDMNGAPLAESGKMVFLCRCGHTQNTPYCDGSHKKVDFKSEVKAENA</sequence>
<dbReference type="GO" id="GO:0046872">
    <property type="term" value="F:metal ion binding"/>
    <property type="evidence" value="ECO:0007669"/>
    <property type="project" value="UniProtKB-KW"/>
</dbReference>
<dbReference type="InterPro" id="IPR042216">
    <property type="entry name" value="MitoNEET_CISD"/>
</dbReference>
<keyword evidence="7" id="KW-1185">Reference proteome</keyword>
<dbReference type="Gene3D" id="3.40.5.90">
    <property type="entry name" value="CDGSH iron-sulfur domain, mitoNEET-type"/>
    <property type="match status" value="1"/>
</dbReference>
<dbReference type="AlphaFoldDB" id="B3QSY5"/>
<organism evidence="6 7">
    <name type="scientific">Chloroherpeton thalassium (strain ATCC 35110 / GB-78)</name>
    <dbReference type="NCBI Taxonomy" id="517418"/>
    <lineage>
        <taxon>Bacteria</taxon>
        <taxon>Pseudomonadati</taxon>
        <taxon>Chlorobiota</taxon>
        <taxon>Chlorobiia</taxon>
        <taxon>Chlorobiales</taxon>
        <taxon>Chloroherpetonaceae</taxon>
        <taxon>Chloroherpeton</taxon>
    </lineage>
</organism>
<evidence type="ECO:0000256" key="2">
    <source>
        <dbReference type="ARBA" id="ARBA00022723"/>
    </source>
</evidence>
<keyword evidence="1" id="KW-0001">2Fe-2S</keyword>
<dbReference type="RefSeq" id="WP_012498712.1">
    <property type="nucleotide sequence ID" value="NC_011026.1"/>
</dbReference>
<dbReference type="Pfam" id="PF09360">
    <property type="entry name" value="zf-CDGSH"/>
    <property type="match status" value="1"/>
</dbReference>
<evidence type="ECO:0000313" key="7">
    <source>
        <dbReference type="Proteomes" id="UP000001208"/>
    </source>
</evidence>
<dbReference type="GO" id="GO:0051537">
    <property type="term" value="F:2 iron, 2 sulfur cluster binding"/>
    <property type="evidence" value="ECO:0007669"/>
    <property type="project" value="UniProtKB-KW"/>
</dbReference>
<dbReference type="EMBL" id="CP001100">
    <property type="protein sequence ID" value="ACF12628.1"/>
    <property type="molecule type" value="Genomic_DNA"/>
</dbReference>
<protein>
    <submittedName>
        <fullName evidence="6">Zinc finger CDGSH-type domain protein</fullName>
    </submittedName>
</protein>
<evidence type="ECO:0000256" key="1">
    <source>
        <dbReference type="ARBA" id="ARBA00022714"/>
    </source>
</evidence>
<dbReference type="GO" id="GO:0005737">
    <property type="term" value="C:cytoplasm"/>
    <property type="evidence" value="ECO:0007669"/>
    <property type="project" value="UniProtKB-ARBA"/>
</dbReference>